<evidence type="ECO:0000256" key="6">
    <source>
        <dbReference type="ARBA" id="ARBA00023014"/>
    </source>
</evidence>
<evidence type="ECO:0000256" key="1">
    <source>
        <dbReference type="ARBA" id="ARBA00004496"/>
    </source>
</evidence>
<evidence type="ECO:0000256" key="5">
    <source>
        <dbReference type="ARBA" id="ARBA00023004"/>
    </source>
</evidence>
<protein>
    <recommendedName>
        <fullName evidence="11">Transcriptional regulator WhiB</fullName>
    </recommendedName>
</protein>
<evidence type="ECO:0000256" key="2">
    <source>
        <dbReference type="ARBA" id="ARBA00006597"/>
    </source>
</evidence>
<feature type="binding site" evidence="11">
    <location>
        <position position="34"/>
    </location>
    <ligand>
        <name>[4Fe-4S] cluster</name>
        <dbReference type="ChEBI" id="CHEBI:49883"/>
    </ligand>
</feature>
<feature type="binding site" evidence="11">
    <location>
        <position position="6"/>
    </location>
    <ligand>
        <name>[4Fe-4S] cluster</name>
        <dbReference type="ChEBI" id="CHEBI:49883"/>
    </ligand>
</feature>
<feature type="compositionally biased region" description="Basic residues" evidence="12">
    <location>
        <begin position="67"/>
        <end position="77"/>
    </location>
</feature>
<evidence type="ECO:0000256" key="7">
    <source>
        <dbReference type="ARBA" id="ARBA00023015"/>
    </source>
</evidence>
<dbReference type="EMBL" id="CP109495">
    <property type="protein sequence ID" value="WUX57179.1"/>
    <property type="molecule type" value="Genomic_DNA"/>
</dbReference>
<dbReference type="Pfam" id="PF02467">
    <property type="entry name" value="Whib"/>
    <property type="match status" value="1"/>
</dbReference>
<comment type="PTM">
    <text evidence="11">Upon Fe-S cluster removal intramolecular disulfide bonds are formed.</text>
</comment>
<comment type="cofactor">
    <cofactor evidence="11">
        <name>[4Fe-4S] cluster</name>
        <dbReference type="ChEBI" id="CHEBI:49883"/>
    </cofactor>
    <text evidence="11">Binds 1 [4Fe-4S] cluster per subunit. Following nitrosylation of the [4Fe-4S] cluster binds 1 [4Fe-8(NO)] cluster per subunit.</text>
</comment>
<keyword evidence="5 11" id="KW-0408">Iron</keyword>
<feature type="region of interest" description="Disordered" evidence="12">
    <location>
        <begin position="51"/>
        <end position="100"/>
    </location>
</feature>
<name>A0ABZ2AFF4_STRNV</name>
<evidence type="ECO:0000256" key="8">
    <source>
        <dbReference type="ARBA" id="ARBA00023125"/>
    </source>
</evidence>
<feature type="binding site" evidence="11">
    <location>
        <position position="37"/>
    </location>
    <ligand>
        <name>[4Fe-4S] cluster</name>
        <dbReference type="ChEBI" id="CHEBI:49883"/>
    </ligand>
</feature>
<keyword evidence="4 11" id="KW-0479">Metal-binding</keyword>
<keyword evidence="7 11" id="KW-0805">Transcription regulation</keyword>
<feature type="domain" description="4Fe-4S Wbl-type" evidence="13">
    <location>
        <begin position="5"/>
        <end position="67"/>
    </location>
</feature>
<comment type="PTM">
    <text evidence="11">The Fe-S cluster can be nitrosylated by nitric oxide (NO).</text>
</comment>
<feature type="binding site" evidence="11">
    <location>
        <position position="43"/>
    </location>
    <ligand>
        <name>[4Fe-4S] cluster</name>
        <dbReference type="ChEBI" id="CHEBI:49883"/>
    </ligand>
</feature>
<evidence type="ECO:0000256" key="9">
    <source>
        <dbReference type="ARBA" id="ARBA00023157"/>
    </source>
</evidence>
<dbReference type="PANTHER" id="PTHR38839:SF6">
    <property type="entry name" value="TRANSCRIPTIONAL REGULATOR WHIB1"/>
    <property type="match status" value="1"/>
</dbReference>
<evidence type="ECO:0000256" key="10">
    <source>
        <dbReference type="ARBA" id="ARBA00023163"/>
    </source>
</evidence>
<reference evidence="14" key="1">
    <citation type="submission" date="2022-10" db="EMBL/GenBank/DDBJ databases">
        <title>The complete genomes of actinobacterial strains from the NBC collection.</title>
        <authorList>
            <person name="Joergensen T.S."/>
            <person name="Alvarez Arevalo M."/>
            <person name="Sterndorff E.B."/>
            <person name="Faurdal D."/>
            <person name="Vuksanovic O."/>
            <person name="Mourched A.-S."/>
            <person name="Charusanti P."/>
            <person name="Shaw S."/>
            <person name="Blin K."/>
            <person name="Weber T."/>
        </authorList>
    </citation>
    <scope>NUCLEOTIDE SEQUENCE</scope>
    <source>
        <strain evidence="14">NBC_01432</strain>
    </source>
</reference>
<keyword evidence="3 11" id="KW-0004">4Fe-4S</keyword>
<dbReference type="HAMAP" id="MF_01479">
    <property type="entry name" value="WhiB"/>
    <property type="match status" value="1"/>
</dbReference>
<keyword evidence="11" id="KW-0963">Cytoplasm</keyword>
<proteinExistence type="inferred from homology"/>
<evidence type="ECO:0000256" key="11">
    <source>
        <dbReference type="HAMAP-Rule" id="MF_01479"/>
    </source>
</evidence>
<dbReference type="PANTHER" id="PTHR38839">
    <property type="entry name" value="TRANSCRIPTIONAL REGULATOR WHID-RELATED"/>
    <property type="match status" value="1"/>
</dbReference>
<keyword evidence="9 11" id="KW-1015">Disulfide bond</keyword>
<keyword evidence="6 11" id="KW-0411">Iron-sulfur</keyword>
<accession>A0ABZ2AFF4</accession>
<keyword evidence="15" id="KW-1185">Reference proteome</keyword>
<evidence type="ECO:0000259" key="13">
    <source>
        <dbReference type="PROSITE" id="PS51674"/>
    </source>
</evidence>
<dbReference type="Proteomes" id="UP001432209">
    <property type="component" value="Chromosome"/>
</dbReference>
<comment type="subcellular location">
    <subcellularLocation>
        <location evidence="1 11">Cytoplasm</location>
    </subcellularLocation>
</comment>
<dbReference type="InterPro" id="IPR034768">
    <property type="entry name" value="4FE4S_WBL"/>
</dbReference>
<keyword evidence="8 11" id="KW-0238">DNA-binding</keyword>
<sequence length="100" mass="11165">MRDAACVGADPELFFPVGDSDPAAEQVARAKEVCHSCPVERQCLEWALNTGRTSGVWGGTDEEERRRLRRSERRRVPAPRGRQASGPGGKRRPRTHQRDA</sequence>
<feature type="compositionally biased region" description="Basic residues" evidence="12">
    <location>
        <begin position="89"/>
        <end position="100"/>
    </location>
</feature>
<keyword evidence="10 11" id="KW-0804">Transcription</keyword>
<dbReference type="PROSITE" id="PS51674">
    <property type="entry name" value="4FE4S_WBL"/>
    <property type="match status" value="1"/>
</dbReference>
<evidence type="ECO:0000256" key="12">
    <source>
        <dbReference type="SAM" id="MobiDB-lite"/>
    </source>
</evidence>
<evidence type="ECO:0000313" key="15">
    <source>
        <dbReference type="Proteomes" id="UP001432209"/>
    </source>
</evidence>
<comment type="similarity">
    <text evidence="2 11">Belongs to the WhiB family.</text>
</comment>
<dbReference type="InterPro" id="IPR003482">
    <property type="entry name" value="Whib"/>
</dbReference>
<organism evidence="14 15">
    <name type="scientific">Streptomyces niveus</name>
    <name type="common">Streptomyces spheroides</name>
    <dbReference type="NCBI Taxonomy" id="193462"/>
    <lineage>
        <taxon>Bacteria</taxon>
        <taxon>Bacillati</taxon>
        <taxon>Actinomycetota</taxon>
        <taxon>Actinomycetes</taxon>
        <taxon>Kitasatosporales</taxon>
        <taxon>Streptomycetaceae</taxon>
        <taxon>Streptomyces</taxon>
    </lineage>
</organism>
<gene>
    <name evidence="11" type="primary">whiB</name>
    <name evidence="14" type="ORF">OG442_03820</name>
</gene>
<evidence type="ECO:0000313" key="14">
    <source>
        <dbReference type="EMBL" id="WUX57179.1"/>
    </source>
</evidence>
<evidence type="ECO:0000256" key="4">
    <source>
        <dbReference type="ARBA" id="ARBA00022723"/>
    </source>
</evidence>
<evidence type="ECO:0000256" key="3">
    <source>
        <dbReference type="ARBA" id="ARBA00022485"/>
    </source>
</evidence>
<comment type="function">
    <text evidence="11">Acts as a transcriptional regulator. Probably redox-responsive. The apo- but not holo-form probably binds DNA.</text>
</comment>